<gene>
    <name evidence="1" type="ORF">EYZ11_001049</name>
</gene>
<accession>A0A4V3UQL6</accession>
<comment type="caution">
    <text evidence="1">The sequence shown here is derived from an EMBL/GenBank/DDBJ whole genome shotgun (WGS) entry which is preliminary data.</text>
</comment>
<protein>
    <submittedName>
        <fullName evidence="1">Uncharacterized protein</fullName>
    </submittedName>
</protein>
<dbReference type="EMBL" id="SOSA01000017">
    <property type="protein sequence ID" value="THC99500.1"/>
    <property type="molecule type" value="Genomic_DNA"/>
</dbReference>
<proteinExistence type="predicted"/>
<dbReference type="VEuPathDB" id="FungiDB:EYZ11_001049"/>
<name>A0A4V3UQL6_9EURO</name>
<dbReference type="Proteomes" id="UP000308092">
    <property type="component" value="Unassembled WGS sequence"/>
</dbReference>
<sequence length="98" mass="10649">MSSRHNADLAAVTVEGSPSVVRLFYQSADDNPICEARSTDPGLICTWITALYDPSGMDLAPGIDMGCEPRVRASSFVPTLINSWEQTKKNGNVATIRY</sequence>
<reference evidence="1 2" key="1">
    <citation type="submission" date="2019-03" db="EMBL/GenBank/DDBJ databases">
        <title>The genome sequence of a newly discovered highly antifungal drug resistant Aspergillus species, Aspergillus tanneri NIH 1004.</title>
        <authorList>
            <person name="Mounaud S."/>
            <person name="Singh I."/>
            <person name="Joardar V."/>
            <person name="Pakala S."/>
            <person name="Pakala S."/>
            <person name="Venepally P."/>
            <person name="Hoover J."/>
            <person name="Nierman W."/>
            <person name="Chung J."/>
            <person name="Losada L."/>
        </authorList>
    </citation>
    <scope>NUCLEOTIDE SEQUENCE [LARGE SCALE GENOMIC DNA]</scope>
    <source>
        <strain evidence="1 2">NIH1004</strain>
    </source>
</reference>
<evidence type="ECO:0000313" key="2">
    <source>
        <dbReference type="Proteomes" id="UP000308092"/>
    </source>
</evidence>
<organism evidence="1 2">
    <name type="scientific">Aspergillus tanneri</name>
    <dbReference type="NCBI Taxonomy" id="1220188"/>
    <lineage>
        <taxon>Eukaryota</taxon>
        <taxon>Fungi</taxon>
        <taxon>Dikarya</taxon>
        <taxon>Ascomycota</taxon>
        <taxon>Pezizomycotina</taxon>
        <taxon>Eurotiomycetes</taxon>
        <taxon>Eurotiomycetidae</taxon>
        <taxon>Eurotiales</taxon>
        <taxon>Aspergillaceae</taxon>
        <taxon>Aspergillus</taxon>
        <taxon>Aspergillus subgen. Circumdati</taxon>
    </lineage>
</organism>
<dbReference type="AlphaFoldDB" id="A0A4V3UQL6"/>
<evidence type="ECO:0000313" key="1">
    <source>
        <dbReference type="EMBL" id="THC99500.1"/>
    </source>
</evidence>
<keyword evidence="2" id="KW-1185">Reference proteome</keyword>